<name>A0A2T3ITG7_9GAMM</name>
<evidence type="ECO:0000313" key="2">
    <source>
        <dbReference type="Proteomes" id="UP000241222"/>
    </source>
</evidence>
<keyword evidence="2" id="KW-1185">Reference proteome</keyword>
<evidence type="ECO:0000313" key="1">
    <source>
        <dbReference type="EMBL" id="PSU31654.1"/>
    </source>
</evidence>
<organism evidence="1 2">
    <name type="scientific">Photobacterium lutimaris</name>
    <dbReference type="NCBI Taxonomy" id="388278"/>
    <lineage>
        <taxon>Bacteria</taxon>
        <taxon>Pseudomonadati</taxon>
        <taxon>Pseudomonadota</taxon>
        <taxon>Gammaproteobacteria</taxon>
        <taxon>Vibrionales</taxon>
        <taxon>Vibrionaceae</taxon>
        <taxon>Photobacterium</taxon>
    </lineage>
</organism>
<accession>A0A2T3ITG7</accession>
<comment type="caution">
    <text evidence="1">The sequence shown here is derived from an EMBL/GenBank/DDBJ whole genome shotgun (WGS) entry which is preliminary data.</text>
</comment>
<dbReference type="EMBL" id="PYMH01000013">
    <property type="protein sequence ID" value="PSU31654.1"/>
    <property type="molecule type" value="Genomic_DNA"/>
</dbReference>
<dbReference type="RefSeq" id="WP_107350785.1">
    <property type="nucleotide sequence ID" value="NZ_PYMH01000013.1"/>
</dbReference>
<dbReference type="AlphaFoldDB" id="A0A2T3ITG7"/>
<protein>
    <submittedName>
        <fullName evidence="1">Uncharacterized protein</fullName>
    </submittedName>
</protein>
<sequence length="134" mass="15048">MTPPKGTISLDELAFIVKNMSETIAIELCEIESCPDFIMAADCDEYDFLKDIEFPSPTTVSIKHVASKTKYLSQFFCGEFTLHEQTDTGLQSLAHLLSLLKLKARMLIQMGENQLTEPSSQELDEALFSSHKIQ</sequence>
<dbReference type="Proteomes" id="UP000241222">
    <property type="component" value="Unassembled WGS sequence"/>
</dbReference>
<reference evidence="1 2" key="1">
    <citation type="submission" date="2018-03" db="EMBL/GenBank/DDBJ databases">
        <title>Whole genome sequencing of Histamine producing bacteria.</title>
        <authorList>
            <person name="Butler K."/>
        </authorList>
    </citation>
    <scope>NUCLEOTIDE SEQUENCE [LARGE SCALE GENOMIC DNA]</scope>
    <source>
        <strain evidence="1 2">JCM 13586</strain>
    </source>
</reference>
<proteinExistence type="predicted"/>
<gene>
    <name evidence="1" type="ORF">C9I99_20930</name>
</gene>